<feature type="region of interest" description="Disordered" evidence="1">
    <location>
        <begin position="99"/>
        <end position="143"/>
    </location>
</feature>
<dbReference type="Proteomes" id="UP001295423">
    <property type="component" value="Unassembled WGS sequence"/>
</dbReference>
<evidence type="ECO:0000313" key="4">
    <source>
        <dbReference type="Proteomes" id="UP001295423"/>
    </source>
</evidence>
<dbReference type="EMBL" id="CAKOGP040002003">
    <property type="protein sequence ID" value="CAJ1959529.1"/>
    <property type="molecule type" value="Genomic_DNA"/>
</dbReference>
<evidence type="ECO:0000256" key="1">
    <source>
        <dbReference type="SAM" id="MobiDB-lite"/>
    </source>
</evidence>
<dbReference type="InterPro" id="IPR005114">
    <property type="entry name" value="Helicase_assoc"/>
</dbReference>
<feature type="domain" description="Helicase-associated" evidence="2">
    <location>
        <begin position="226"/>
        <end position="292"/>
    </location>
</feature>
<accession>A0AAD2G1B0</accession>
<proteinExistence type="predicted"/>
<organism evidence="3 4">
    <name type="scientific">Cylindrotheca closterium</name>
    <dbReference type="NCBI Taxonomy" id="2856"/>
    <lineage>
        <taxon>Eukaryota</taxon>
        <taxon>Sar</taxon>
        <taxon>Stramenopiles</taxon>
        <taxon>Ochrophyta</taxon>
        <taxon>Bacillariophyta</taxon>
        <taxon>Bacillariophyceae</taxon>
        <taxon>Bacillariophycidae</taxon>
        <taxon>Bacillariales</taxon>
        <taxon>Bacillariaceae</taxon>
        <taxon>Cylindrotheca</taxon>
    </lineage>
</organism>
<dbReference type="PANTHER" id="PTHR33418">
    <property type="entry name" value="HELICASE-ASSOCIATED"/>
    <property type="match status" value="1"/>
</dbReference>
<feature type="region of interest" description="Disordered" evidence="1">
    <location>
        <begin position="1"/>
        <end position="22"/>
    </location>
</feature>
<evidence type="ECO:0000313" key="3">
    <source>
        <dbReference type="EMBL" id="CAJ1959529.1"/>
    </source>
</evidence>
<protein>
    <recommendedName>
        <fullName evidence="2">Helicase-associated domain-containing protein</fullName>
    </recommendedName>
</protein>
<name>A0AAD2G1B0_9STRA</name>
<dbReference type="PANTHER" id="PTHR33418:SF1">
    <property type="entry name" value="HELICASE-ASSOCIATED DOMAIN-CONTAINING PROTEIN"/>
    <property type="match status" value="1"/>
</dbReference>
<dbReference type="Pfam" id="PF03457">
    <property type="entry name" value="HA"/>
    <property type="match status" value="2"/>
</dbReference>
<sequence>MNKESDGVMLEPTPFRDGTTLTPSSHFQGLYTVVVGSARQSDVSQLVGLVPPWNQTWSNQQPNQNQSQQYSHDSMATAGHILIRNSFLDALNERDSTHASSSLLNSTPSKTEAPLAYQSKRKRARRDQQIVGPNNGLKRDPNNLRYRSYQQGQWDLQFQELLKFKEMHGHCHVPHTYDHNPILARWAKRQRYQYTMKLEQKQSCLSDDRQQKLDEVGFIWDLQMMAWQERFNELVEYKRKHGDCNVPNRFGENLALGQWVKSQRRQFKLYGLDPSSSRLTPERHQLLTSLGFTQYYYHQRLVGSPNKNVKGANPS</sequence>
<dbReference type="AlphaFoldDB" id="A0AAD2G1B0"/>
<feature type="domain" description="Helicase-associated" evidence="2">
    <location>
        <begin position="152"/>
        <end position="218"/>
    </location>
</feature>
<reference evidence="3" key="1">
    <citation type="submission" date="2023-08" db="EMBL/GenBank/DDBJ databases">
        <authorList>
            <person name="Audoor S."/>
            <person name="Bilcke G."/>
        </authorList>
    </citation>
    <scope>NUCLEOTIDE SEQUENCE</scope>
</reference>
<gene>
    <name evidence="3" type="ORF">CYCCA115_LOCUS17950</name>
</gene>
<dbReference type="Gene3D" id="6.10.140.530">
    <property type="match status" value="2"/>
</dbReference>
<evidence type="ECO:0000259" key="2">
    <source>
        <dbReference type="Pfam" id="PF03457"/>
    </source>
</evidence>
<feature type="compositionally biased region" description="Polar residues" evidence="1">
    <location>
        <begin position="99"/>
        <end position="110"/>
    </location>
</feature>
<keyword evidence="4" id="KW-1185">Reference proteome</keyword>
<comment type="caution">
    <text evidence="3">The sequence shown here is derived from an EMBL/GenBank/DDBJ whole genome shotgun (WGS) entry which is preliminary data.</text>
</comment>